<dbReference type="InterPro" id="IPR006616">
    <property type="entry name" value="DM9_repeat"/>
</dbReference>
<comment type="caution">
    <text evidence="1">The sequence shown here is derived from an EMBL/GenBank/DDBJ whole genome shotgun (WGS) entry which is preliminary data.</text>
</comment>
<dbReference type="Pfam" id="PF11901">
    <property type="entry name" value="DM9"/>
    <property type="match status" value="1"/>
</dbReference>
<evidence type="ECO:0000313" key="2">
    <source>
        <dbReference type="Proteomes" id="UP000193920"/>
    </source>
</evidence>
<dbReference type="EMBL" id="MCOG01000003">
    <property type="protein sequence ID" value="ORY85913.1"/>
    <property type="molecule type" value="Genomic_DNA"/>
</dbReference>
<proteinExistence type="predicted"/>
<accession>A0A1Y2FPK6</accession>
<protein>
    <submittedName>
        <fullName evidence="1">Uncharacterized protein</fullName>
    </submittedName>
</protein>
<dbReference type="OrthoDB" id="2148895at2759"/>
<dbReference type="PANTHER" id="PTHR31649:SF1">
    <property type="entry name" value="FARNESOIC ACID O-METHYL TRANSFERASE DOMAIN-CONTAINING PROTEIN"/>
    <property type="match status" value="1"/>
</dbReference>
<dbReference type="Proteomes" id="UP000193920">
    <property type="component" value="Unassembled WGS sequence"/>
</dbReference>
<keyword evidence="2" id="KW-1185">Reference proteome</keyword>
<dbReference type="SMART" id="SM00696">
    <property type="entry name" value="DM9"/>
    <property type="match status" value="1"/>
</dbReference>
<sequence>MLNNTNNNEKTVPYDWVSYRGFVPPNAVGVANEKFGRMFYVGRGEAGGGVHPGYFDPVQSRCYVCYDGKEVICEQFEILICDPTKYRWTPCKPPVHIDNNPIMAGYKNSITNLYVAKCVKKGTTYFGETYHGANCASYGLAGKEETTKDFEILTYA</sequence>
<name>A0A1Y2FPK6_9FUNG</name>
<organism evidence="1 2">
    <name type="scientific">Neocallimastix californiae</name>
    <dbReference type="NCBI Taxonomy" id="1754190"/>
    <lineage>
        <taxon>Eukaryota</taxon>
        <taxon>Fungi</taxon>
        <taxon>Fungi incertae sedis</taxon>
        <taxon>Chytridiomycota</taxon>
        <taxon>Chytridiomycota incertae sedis</taxon>
        <taxon>Neocallimastigomycetes</taxon>
        <taxon>Neocallimastigales</taxon>
        <taxon>Neocallimastigaceae</taxon>
        <taxon>Neocallimastix</taxon>
    </lineage>
</organism>
<dbReference type="PANTHER" id="PTHR31649">
    <property type="entry name" value="AGAP009604-PA"/>
    <property type="match status" value="1"/>
</dbReference>
<gene>
    <name evidence="1" type="ORF">LY90DRAFT_394976</name>
</gene>
<dbReference type="AlphaFoldDB" id="A0A1Y2FPK6"/>
<evidence type="ECO:0000313" key="1">
    <source>
        <dbReference type="EMBL" id="ORY85913.1"/>
    </source>
</evidence>
<reference evidence="1 2" key="1">
    <citation type="submission" date="2016-08" db="EMBL/GenBank/DDBJ databases">
        <title>A Parts List for Fungal Cellulosomes Revealed by Comparative Genomics.</title>
        <authorList>
            <consortium name="DOE Joint Genome Institute"/>
            <person name="Haitjema C.H."/>
            <person name="Gilmore S.P."/>
            <person name="Henske J.K."/>
            <person name="Solomon K.V."/>
            <person name="De Groot R."/>
            <person name="Kuo A."/>
            <person name="Mondo S.J."/>
            <person name="Salamov A.A."/>
            <person name="Labutti K."/>
            <person name="Zhao Z."/>
            <person name="Chiniquy J."/>
            <person name="Barry K."/>
            <person name="Brewer H.M."/>
            <person name="Purvine S.O."/>
            <person name="Wright A.T."/>
            <person name="Boxma B."/>
            <person name="Van Alen T."/>
            <person name="Hackstein J.H."/>
            <person name="Baker S.E."/>
            <person name="Grigoriev I.V."/>
            <person name="O'Malley M.A."/>
        </authorList>
    </citation>
    <scope>NUCLEOTIDE SEQUENCE [LARGE SCALE GENOMIC DNA]</scope>
    <source>
        <strain evidence="1 2">G1</strain>
    </source>
</reference>